<sequence>MLHMIRKILLLFFLIIVLTGGTCTTTNVPSWLVQFRDIKNYYDTTHNNSNITMVKKEDEEYPTHLINNKTINTKSPTPPTSTTTPTPLSLAPALFNTVLDYLMSTNKTVGVGYTMGLNDNINFYTDTSTGFVRSMPVAKHVYYFYRDVNNDKYFIRDENCGFLCVNPCGDVFTSLNRYHHYCKFMITNKNSERFGIFTSSNGATITHRLLEFDLFNNILRAKIVRNITDSIIHENKIILKNGPQSTPPTKCEPIHLAEHINLDNTNDKCKLDDTIVNVIKKQTKNNNPNSMGIKKDSLIYYKITIDTKDNNTHTKCSLKNTLEANNVYTLRDIDTCMFLCKSQECGVYYSTENSEECKIKILHNKYKSYFFSTLFVYTNSLYDTKLQLIDKNEDIIKNSQKCKRQNNTNKRSTRLCTRNPTADNKNIGKNLRVNVMLIHIYLLMLCLLYR</sequence>
<feature type="region of interest" description="Disordered" evidence="1">
    <location>
        <begin position="67"/>
        <end position="86"/>
    </location>
</feature>
<proteinExistence type="predicted"/>
<name>A0A0X9FCQ3_9BBAC</name>
<protein>
    <submittedName>
        <fullName evidence="2">Fgf-2</fullName>
    </submittedName>
</protein>
<accession>A0A0X9FCQ3</accession>
<evidence type="ECO:0000256" key="1">
    <source>
        <dbReference type="SAM" id="MobiDB-lite"/>
    </source>
</evidence>
<dbReference type="EMBL" id="KP658210">
    <property type="protein sequence ID" value="ALN42039.1"/>
    <property type="molecule type" value="Genomic_DNA"/>
</dbReference>
<organism evidence="2">
    <name type="scientific">Cnaphalocrocis medinalis granulovirus</name>
    <dbReference type="NCBI Taxonomy" id="1750712"/>
    <lineage>
        <taxon>Viruses</taxon>
        <taxon>Viruses incertae sedis</taxon>
        <taxon>Naldaviricetes</taxon>
        <taxon>Lefavirales</taxon>
        <taxon>Baculoviridae</taxon>
        <taxon>Betabaculovirus</taxon>
        <taxon>Betabaculovirus cnamedinalis</taxon>
    </lineage>
</organism>
<reference evidence="2" key="1">
    <citation type="journal article" date="2016" name="PLoS ONE">
        <title>Genome of Cnaphalocrocis medinalis Granulovirus, the First Crambidae-Infecting Betabaculovirus Isolated from Rice Leaffolder to Sequenced.</title>
        <authorList>
            <person name="Han G."/>
            <person name="Xu J."/>
            <person name="Liu Q."/>
            <person name="Li C."/>
            <person name="Xu H."/>
            <person name="Lu Z."/>
        </authorList>
    </citation>
    <scope>NUCLEOTIDE SEQUENCE</scope>
</reference>
<evidence type="ECO:0000313" key="2">
    <source>
        <dbReference type="EMBL" id="ALN42039.1"/>
    </source>
</evidence>